<dbReference type="Pfam" id="PF00583">
    <property type="entry name" value="Acetyltransf_1"/>
    <property type="match status" value="1"/>
</dbReference>
<dbReference type="CDD" id="cd04301">
    <property type="entry name" value="NAT_SF"/>
    <property type="match status" value="1"/>
</dbReference>
<accession>A0A8S1HSD8</accession>
<dbReference type="EMBL" id="CAJGYM010000136">
    <property type="protein sequence ID" value="CAD6198732.1"/>
    <property type="molecule type" value="Genomic_DNA"/>
</dbReference>
<dbReference type="Gene3D" id="3.40.630.30">
    <property type="match status" value="1"/>
</dbReference>
<comment type="catalytic activity">
    <reaction evidence="9">
        <text>L-lysyl-[protein] + acetyl-CoA = N(6)-acetyl-L-lysyl-[protein] + CoA + H(+)</text>
        <dbReference type="Rhea" id="RHEA:45948"/>
        <dbReference type="Rhea" id="RHEA-COMP:9752"/>
        <dbReference type="Rhea" id="RHEA-COMP:10731"/>
        <dbReference type="ChEBI" id="CHEBI:15378"/>
        <dbReference type="ChEBI" id="CHEBI:29969"/>
        <dbReference type="ChEBI" id="CHEBI:57287"/>
        <dbReference type="ChEBI" id="CHEBI:57288"/>
        <dbReference type="ChEBI" id="CHEBI:61930"/>
        <dbReference type="EC" id="2.3.1.48"/>
    </reaction>
</comment>
<evidence type="ECO:0000256" key="7">
    <source>
        <dbReference type="ARBA" id="ARBA00026111"/>
    </source>
</evidence>
<feature type="domain" description="N-acetyltransferase" evidence="11">
    <location>
        <begin position="22"/>
        <end position="192"/>
    </location>
</feature>
<keyword evidence="3" id="KW-0159">Chromosome partition</keyword>
<dbReference type="GO" id="GO:0007059">
    <property type="term" value="P:chromosome segregation"/>
    <property type="evidence" value="ECO:0007669"/>
    <property type="project" value="UniProtKB-KW"/>
</dbReference>
<organism evidence="12 13">
    <name type="scientific">Caenorhabditis auriculariae</name>
    <dbReference type="NCBI Taxonomy" id="2777116"/>
    <lineage>
        <taxon>Eukaryota</taxon>
        <taxon>Metazoa</taxon>
        <taxon>Ecdysozoa</taxon>
        <taxon>Nematoda</taxon>
        <taxon>Chromadorea</taxon>
        <taxon>Rhabditida</taxon>
        <taxon>Rhabditina</taxon>
        <taxon>Rhabditomorpha</taxon>
        <taxon>Rhabditoidea</taxon>
        <taxon>Rhabditidae</taxon>
        <taxon>Peloderinae</taxon>
        <taxon>Caenorhabditis</taxon>
    </lineage>
</organism>
<dbReference type="GO" id="GO:0000139">
    <property type="term" value="C:Golgi membrane"/>
    <property type="evidence" value="ECO:0007669"/>
    <property type="project" value="TreeGrafter"/>
</dbReference>
<reference evidence="12" key="1">
    <citation type="submission" date="2020-10" db="EMBL/GenBank/DDBJ databases">
        <authorList>
            <person name="Kikuchi T."/>
        </authorList>
    </citation>
    <scope>NUCLEOTIDE SEQUENCE</scope>
    <source>
        <strain evidence="12">NKZ352</strain>
    </source>
</reference>
<proteinExistence type="inferred from homology"/>
<dbReference type="PANTHER" id="PTHR14744">
    <property type="entry name" value="N-ALPHA-ACETYLTRANSFERASE 60"/>
    <property type="match status" value="1"/>
</dbReference>
<evidence type="ECO:0000313" key="12">
    <source>
        <dbReference type="EMBL" id="CAD6198732.1"/>
    </source>
</evidence>
<dbReference type="InterPro" id="IPR000182">
    <property type="entry name" value="GNAT_dom"/>
</dbReference>
<evidence type="ECO:0000259" key="11">
    <source>
        <dbReference type="PROSITE" id="PS51186"/>
    </source>
</evidence>
<dbReference type="AlphaFoldDB" id="A0A8S1HSD8"/>
<keyword evidence="4" id="KW-0156">Chromatin regulator</keyword>
<sequence length="192" mass="21980">MTGEVEKGSQRLVTPTLRFSLEIVRPLHDVDIKSLKKLNSRALPILYGDDYWATACDPTKSLYCGFALFKTSSNRLLGSIVLVRDIVELYGIQNMSKKERTLVQSYGKAAYVSTLMVRPSRQRRGYGTLLVQEACVQMKPYAKMIYLHVDVSNEKAIAFYAKCGMTRYARIKNYYFLNDGPQDAYIYMKELI</sequence>
<evidence type="ECO:0000256" key="9">
    <source>
        <dbReference type="ARBA" id="ARBA00048017"/>
    </source>
</evidence>
<dbReference type="EC" id="2.3.1.48" evidence="1"/>
<dbReference type="GO" id="GO:0120518">
    <property type="term" value="F:protein N-terminal-methionine acetyltransferase activity"/>
    <property type="evidence" value="ECO:0007669"/>
    <property type="project" value="UniProtKB-EC"/>
</dbReference>
<name>A0A8S1HSD8_9PELO</name>
<keyword evidence="2" id="KW-0808">Transferase</keyword>
<dbReference type="InterPro" id="IPR016181">
    <property type="entry name" value="Acyl_CoA_acyltransferase"/>
</dbReference>
<dbReference type="GO" id="GO:0004402">
    <property type="term" value="F:histone acetyltransferase activity"/>
    <property type="evidence" value="ECO:0007669"/>
    <property type="project" value="TreeGrafter"/>
</dbReference>
<dbReference type="PANTHER" id="PTHR14744:SF15">
    <property type="entry name" value="N-ALPHA-ACETYLTRANSFERASE 60"/>
    <property type="match status" value="1"/>
</dbReference>
<dbReference type="OrthoDB" id="47374at2759"/>
<evidence type="ECO:0000256" key="5">
    <source>
        <dbReference type="ARBA" id="ARBA00023315"/>
    </source>
</evidence>
<evidence type="ECO:0000256" key="4">
    <source>
        <dbReference type="ARBA" id="ARBA00022853"/>
    </source>
</evidence>
<comment type="similarity">
    <text evidence="6">Belongs to the acetyltransferase family. NAA60 subfamily.</text>
</comment>
<evidence type="ECO:0000313" key="13">
    <source>
        <dbReference type="Proteomes" id="UP000835052"/>
    </source>
</evidence>
<comment type="catalytic activity">
    <reaction evidence="10">
        <text>N-terminal L-methionyl-[transmembrane protein] + acetyl-CoA = N-terminal N(alpha)-acetyl-L-methionyl-[transmembrane protein] + CoA + H(+)</text>
        <dbReference type="Rhea" id="RHEA:50604"/>
        <dbReference type="Rhea" id="RHEA-COMP:12745"/>
        <dbReference type="Rhea" id="RHEA-COMP:12746"/>
        <dbReference type="ChEBI" id="CHEBI:15378"/>
        <dbReference type="ChEBI" id="CHEBI:57287"/>
        <dbReference type="ChEBI" id="CHEBI:57288"/>
        <dbReference type="ChEBI" id="CHEBI:64731"/>
        <dbReference type="ChEBI" id="CHEBI:133414"/>
        <dbReference type="EC" id="2.3.1.259"/>
    </reaction>
</comment>
<dbReference type="Proteomes" id="UP000835052">
    <property type="component" value="Unassembled WGS sequence"/>
</dbReference>
<evidence type="ECO:0000256" key="8">
    <source>
        <dbReference type="ARBA" id="ARBA00026144"/>
    </source>
</evidence>
<comment type="caution">
    <text evidence="12">The sequence shown here is derived from an EMBL/GenBank/DDBJ whole genome shotgun (WGS) entry which is preliminary data.</text>
</comment>
<evidence type="ECO:0000256" key="2">
    <source>
        <dbReference type="ARBA" id="ARBA00022679"/>
    </source>
</evidence>
<evidence type="ECO:0000256" key="6">
    <source>
        <dbReference type="ARBA" id="ARBA00025774"/>
    </source>
</evidence>
<keyword evidence="5" id="KW-0012">Acyltransferase</keyword>
<evidence type="ECO:0000256" key="3">
    <source>
        <dbReference type="ARBA" id="ARBA00022829"/>
    </source>
</evidence>
<dbReference type="EC" id="2.3.1.259" evidence="7"/>
<protein>
    <recommendedName>
        <fullName evidence="8">N-alpha-acetyltransferase 60</fullName>
        <ecNumber evidence="7">2.3.1.259</ecNumber>
        <ecNumber evidence="1">2.3.1.48</ecNumber>
    </recommendedName>
</protein>
<dbReference type="InterPro" id="IPR045141">
    <property type="entry name" value="NAA60-like"/>
</dbReference>
<evidence type="ECO:0000256" key="1">
    <source>
        <dbReference type="ARBA" id="ARBA00013184"/>
    </source>
</evidence>
<keyword evidence="13" id="KW-1185">Reference proteome</keyword>
<gene>
    <name evidence="12" type="ORF">CAUJ_LOCUS14638</name>
</gene>
<dbReference type="PROSITE" id="PS51186">
    <property type="entry name" value="GNAT"/>
    <property type="match status" value="1"/>
</dbReference>
<evidence type="ECO:0000256" key="10">
    <source>
        <dbReference type="ARBA" id="ARBA00048848"/>
    </source>
</evidence>
<dbReference type="SUPFAM" id="SSF55729">
    <property type="entry name" value="Acyl-CoA N-acyltransferases (Nat)"/>
    <property type="match status" value="1"/>
</dbReference>